<evidence type="ECO:0000313" key="2">
    <source>
        <dbReference type="EMBL" id="MEY6431994.1"/>
    </source>
</evidence>
<feature type="transmembrane region" description="Helical" evidence="1">
    <location>
        <begin position="905"/>
        <end position="928"/>
    </location>
</feature>
<keyword evidence="1" id="KW-0812">Transmembrane</keyword>
<sequence>MKFTDIFVHRPVLASVVSLLIFILGVRAMVEMEIRQYPETQNTVVSITTAYPGASSELIQGFITTPLQQAVAEAQGIDYISSTSTQGLSVIEAHMRLNYDPNAAVSEIQAKVASQRNLLPAAAQDPVIDSTTGDSTALMYLAFYSEVMALPQITDYLLRVVQPQLQALEGIAKAEVFGNKTFAMRVWLDPNRMAALGISGSDVSAVLAANNYLAGLGQIRGNQVQIDLSATTDVSRVEDFLNLVVREQEGALVRLSDIADVKLGAADYNSTTLYRGLPAIFIGIEQSPGANPLEVARRVRDLMPNLVAQFPEGLDAAIPYDASEFIEDSIREVFVTIGEAGLIVLLVVFLSLGSIRAALIPSVAVPLSLVGAAFLMLLMGFSINLLTLLALVLSIGLVVDDAIIVVENVHRHLEMGKSSIAAALDGARELAMPIIAMTTTLVAVYLPIGFMGGLVGSLFTEFAFTLAAAVLISGVVALTLSPMLASRALRTGKEQGRFEQAVEHFFTWLAEAYRRTLHRWLEFPSVTILVAIAVLTSIYAMYSMTQKELAPTEDQSILFFMATAPQSASIDFTERYVREIHDTFESFPEYSESFIIAGLGGDATTTFGGFKMPPPSERERSQMEIQPPLQGALAQITGVRTVVFPRPSLPTPGNGIPIEFVILSDAPFIELNELADRLLGTAMASGNFMFLTKDVEYTRPRTLIEIDRDAAGDLGISMEELGRSLSVMINEDHVNWFSLEGRSYKVIPQVHQEFRNDIDALQDLYLRNAAGDLVSLAALVETHDQVEPSKRTQFQQLNAITLSGVMTPGLALGDALAYLEREAEALFPRGTRWDYKGESRQYKQEGAALELTFFLSLIVIYLVLAAQFESWRDPFVILMSVPLSIAGAMVFLFLGFASVNIYTQIGLITLIGLVTKNGILIVEFANLVREREGLDRRAAVERAAAIRLRPVLMTTAAMVMAMIPLLLASGPGAVSRFDIGLVISTGLGLGTLFTLFVVPAVYVMVASPEIRQRQIPSEGTPAEATEAPLRNP</sequence>
<feature type="transmembrane region" description="Helical" evidence="1">
    <location>
        <begin position="359"/>
        <end position="379"/>
    </location>
</feature>
<accession>A0ABV4BDT9</accession>
<dbReference type="SUPFAM" id="SSF82714">
    <property type="entry name" value="Multidrug efflux transporter AcrB TolC docking domain, DN and DC subdomains"/>
    <property type="match status" value="2"/>
</dbReference>
<feature type="transmembrane region" description="Helical" evidence="1">
    <location>
        <begin position="846"/>
        <end position="864"/>
    </location>
</feature>
<keyword evidence="1" id="KW-1133">Transmembrane helix</keyword>
<keyword evidence="3" id="KW-1185">Reference proteome</keyword>
<dbReference type="InterPro" id="IPR001036">
    <property type="entry name" value="Acrflvin-R"/>
</dbReference>
<feature type="transmembrane region" description="Helical" evidence="1">
    <location>
        <begin position="948"/>
        <end position="967"/>
    </location>
</feature>
<dbReference type="SUPFAM" id="SSF82866">
    <property type="entry name" value="Multidrug efflux transporter AcrB transmembrane domain"/>
    <property type="match status" value="2"/>
</dbReference>
<comment type="caution">
    <text evidence="2">The sequence shown here is derived from an EMBL/GenBank/DDBJ whole genome shotgun (WGS) entry which is preliminary data.</text>
</comment>
<feature type="transmembrane region" description="Helical" evidence="1">
    <location>
        <begin position="430"/>
        <end position="450"/>
    </location>
</feature>
<keyword evidence="1" id="KW-0472">Membrane</keyword>
<feature type="transmembrane region" description="Helical" evidence="1">
    <location>
        <begin position="979"/>
        <end position="1005"/>
    </location>
</feature>
<feature type="transmembrane region" description="Helical" evidence="1">
    <location>
        <begin position="523"/>
        <end position="542"/>
    </location>
</feature>
<dbReference type="Gene3D" id="3.30.70.1440">
    <property type="entry name" value="Multidrug efflux transporter AcrB pore domain"/>
    <property type="match status" value="1"/>
</dbReference>
<dbReference type="Proteomes" id="UP001564408">
    <property type="component" value="Unassembled WGS sequence"/>
</dbReference>
<dbReference type="PRINTS" id="PR00702">
    <property type="entry name" value="ACRIFLAVINRP"/>
</dbReference>
<dbReference type="Gene3D" id="1.20.1640.10">
    <property type="entry name" value="Multidrug efflux transporter AcrB transmembrane domain"/>
    <property type="match status" value="2"/>
</dbReference>
<evidence type="ECO:0000256" key="1">
    <source>
        <dbReference type="SAM" id="Phobius"/>
    </source>
</evidence>
<proteinExistence type="predicted"/>
<dbReference type="PANTHER" id="PTHR32063">
    <property type="match status" value="1"/>
</dbReference>
<dbReference type="EMBL" id="JBDKXB010000005">
    <property type="protein sequence ID" value="MEY6431994.1"/>
    <property type="molecule type" value="Genomic_DNA"/>
</dbReference>
<feature type="transmembrane region" description="Helical" evidence="1">
    <location>
        <begin position="462"/>
        <end position="485"/>
    </location>
</feature>
<dbReference type="Pfam" id="PF00873">
    <property type="entry name" value="ACR_tran"/>
    <property type="match status" value="1"/>
</dbReference>
<feature type="transmembrane region" description="Helical" evidence="1">
    <location>
        <begin position="876"/>
        <end position="899"/>
    </location>
</feature>
<dbReference type="SUPFAM" id="SSF82693">
    <property type="entry name" value="Multidrug efflux transporter AcrB pore domain, PN1, PN2, PC1 and PC2 subdomains"/>
    <property type="match status" value="4"/>
</dbReference>
<evidence type="ECO:0000313" key="3">
    <source>
        <dbReference type="Proteomes" id="UP001564408"/>
    </source>
</evidence>
<feature type="transmembrane region" description="Helical" evidence="1">
    <location>
        <begin position="385"/>
        <end position="409"/>
    </location>
</feature>
<reference evidence="2 3" key="1">
    <citation type="submission" date="2024-05" db="EMBL/GenBank/DDBJ databases">
        <title>Genome Sequence and Characterization of the New Strain Purple Sulfur Bacterium of Genus Thioalkalicoccus.</title>
        <authorList>
            <person name="Bryantseva I.A."/>
            <person name="Kyndt J.A."/>
            <person name="Imhoff J.F."/>
        </authorList>
    </citation>
    <scope>NUCLEOTIDE SEQUENCE [LARGE SCALE GENOMIC DNA]</scope>
    <source>
        <strain evidence="2 3">Um2</strain>
    </source>
</reference>
<dbReference type="PANTHER" id="PTHR32063:SF14">
    <property type="entry name" value="BLL4319 PROTEIN"/>
    <property type="match status" value="1"/>
</dbReference>
<organism evidence="2 3">
    <name type="scientific">Thioalkalicoccus limnaeus</name>
    <dbReference type="NCBI Taxonomy" id="120681"/>
    <lineage>
        <taxon>Bacteria</taxon>
        <taxon>Pseudomonadati</taxon>
        <taxon>Pseudomonadota</taxon>
        <taxon>Gammaproteobacteria</taxon>
        <taxon>Chromatiales</taxon>
        <taxon>Chromatiaceae</taxon>
        <taxon>Thioalkalicoccus</taxon>
    </lineage>
</organism>
<feature type="transmembrane region" description="Helical" evidence="1">
    <location>
        <begin position="333"/>
        <end position="352"/>
    </location>
</feature>
<dbReference type="Gene3D" id="3.30.70.1430">
    <property type="entry name" value="Multidrug efflux transporter AcrB pore domain"/>
    <property type="match status" value="2"/>
</dbReference>
<name>A0ABV4BDT9_9GAMM</name>
<dbReference type="Gene3D" id="3.30.70.1320">
    <property type="entry name" value="Multidrug efflux transporter AcrB pore domain like"/>
    <property type="match status" value="1"/>
</dbReference>
<dbReference type="RefSeq" id="WP_369666370.1">
    <property type="nucleotide sequence ID" value="NZ_JBDKXB010000005.1"/>
</dbReference>
<gene>
    <name evidence="2" type="ORF">ABC977_06165</name>
</gene>
<dbReference type="InterPro" id="IPR027463">
    <property type="entry name" value="AcrB_DN_DC_subdom"/>
</dbReference>
<dbReference type="Gene3D" id="3.30.2090.10">
    <property type="entry name" value="Multidrug efflux transporter AcrB TolC docking domain, DN and DC subdomains"/>
    <property type="match status" value="2"/>
</dbReference>
<protein>
    <submittedName>
        <fullName evidence="2">Efflux RND transporter permease subunit</fullName>
    </submittedName>
</protein>